<dbReference type="Pfam" id="PF22790">
    <property type="entry name" value="YkoP"/>
    <property type="match status" value="1"/>
</dbReference>
<keyword evidence="4" id="KW-1185">Reference proteome</keyword>
<dbReference type="CDD" id="cd10959">
    <property type="entry name" value="CE4_NodB_like_3"/>
    <property type="match status" value="1"/>
</dbReference>
<keyword evidence="1" id="KW-1133">Transmembrane helix</keyword>
<dbReference type="InterPro" id="IPR054467">
    <property type="entry name" value="YkoP-like_dom"/>
</dbReference>
<dbReference type="PROSITE" id="PS51677">
    <property type="entry name" value="NODB"/>
    <property type="match status" value="1"/>
</dbReference>
<dbReference type="Gene3D" id="3.20.20.370">
    <property type="entry name" value="Glycoside hydrolase/deacetylase"/>
    <property type="match status" value="1"/>
</dbReference>
<evidence type="ECO:0000256" key="1">
    <source>
        <dbReference type="SAM" id="Phobius"/>
    </source>
</evidence>
<dbReference type="PANTHER" id="PTHR10587">
    <property type="entry name" value="GLYCOSYL TRANSFERASE-RELATED"/>
    <property type="match status" value="1"/>
</dbReference>
<evidence type="ECO:0000259" key="2">
    <source>
        <dbReference type="PROSITE" id="PS51677"/>
    </source>
</evidence>
<reference evidence="4" key="1">
    <citation type="journal article" date="2019" name="Int. J. Syst. Evol. Microbiol.">
        <title>The Global Catalogue of Microorganisms (GCM) 10K type strain sequencing project: providing services to taxonomists for standard genome sequencing and annotation.</title>
        <authorList>
            <consortium name="The Broad Institute Genomics Platform"/>
            <consortium name="The Broad Institute Genome Sequencing Center for Infectious Disease"/>
            <person name="Wu L."/>
            <person name="Ma J."/>
        </authorList>
    </citation>
    <scope>NUCLEOTIDE SEQUENCE [LARGE SCALE GENOMIC DNA]</scope>
    <source>
        <strain evidence="4">CCUG 53270</strain>
    </source>
</reference>
<accession>A0ABW3UV71</accession>
<evidence type="ECO:0000313" key="4">
    <source>
        <dbReference type="Proteomes" id="UP001597180"/>
    </source>
</evidence>
<organism evidence="3 4">
    <name type="scientific">Paenibacillus vulneris</name>
    <dbReference type="NCBI Taxonomy" id="1133364"/>
    <lineage>
        <taxon>Bacteria</taxon>
        <taxon>Bacillati</taxon>
        <taxon>Bacillota</taxon>
        <taxon>Bacilli</taxon>
        <taxon>Bacillales</taxon>
        <taxon>Paenibacillaceae</taxon>
        <taxon>Paenibacillus</taxon>
    </lineage>
</organism>
<keyword evidence="1" id="KW-0812">Transmembrane</keyword>
<dbReference type="RefSeq" id="WP_345586579.1">
    <property type="nucleotide sequence ID" value="NZ_BAABJG010000004.1"/>
</dbReference>
<dbReference type="Pfam" id="PF01522">
    <property type="entry name" value="Polysacc_deac_1"/>
    <property type="match status" value="1"/>
</dbReference>
<gene>
    <name evidence="3" type="ORF">ACFQ4B_30150</name>
</gene>
<name>A0ABW3UV71_9BACL</name>
<proteinExistence type="predicted"/>
<dbReference type="Proteomes" id="UP001597180">
    <property type="component" value="Unassembled WGS sequence"/>
</dbReference>
<keyword evidence="1" id="KW-0472">Membrane</keyword>
<dbReference type="InterPro" id="IPR011330">
    <property type="entry name" value="Glyco_hydro/deAcase_b/a-brl"/>
</dbReference>
<dbReference type="EMBL" id="JBHTLU010000045">
    <property type="protein sequence ID" value="MFD1224377.1"/>
    <property type="molecule type" value="Genomic_DNA"/>
</dbReference>
<dbReference type="InterPro" id="IPR002509">
    <property type="entry name" value="NODB_dom"/>
</dbReference>
<protein>
    <submittedName>
        <fullName evidence="3">Polysaccharide deacetylase family protein</fullName>
    </submittedName>
</protein>
<feature type="transmembrane region" description="Helical" evidence="1">
    <location>
        <begin position="6"/>
        <end position="26"/>
    </location>
</feature>
<dbReference type="InterPro" id="IPR050248">
    <property type="entry name" value="Polysacc_deacetylase_ArnD"/>
</dbReference>
<evidence type="ECO:0000313" key="3">
    <source>
        <dbReference type="EMBL" id="MFD1224377.1"/>
    </source>
</evidence>
<comment type="caution">
    <text evidence="3">The sequence shown here is derived from an EMBL/GenBank/DDBJ whole genome shotgun (WGS) entry which is preliminary data.</text>
</comment>
<feature type="domain" description="NodB homology" evidence="2">
    <location>
        <begin position="38"/>
        <end position="224"/>
    </location>
</feature>
<dbReference type="SUPFAM" id="SSF88713">
    <property type="entry name" value="Glycoside hydrolase/deacetylase"/>
    <property type="match status" value="1"/>
</dbReference>
<sequence length="430" mass="50210">MGYFVWMVVLVLALYTIIPTLLVRLFGWGAYRKGNADRTVFLTFDDGPDPDYTPRLLDLLKRYQIRATFFVLGSKAVQYPGLIMRMKEEGHLVGIHNYSHWTNAFMTPRRVRRQLNHAVEAIESITGEKPVYYRPPWGIINLFDFMLLKDFRLVLWSMIVGDWRSRGGTVKIKHRLLSRFKDGAVIVLHDSGQTIGANSDAPEYMLQALHAFIEEMQRKQVTFHTVDEIGWSNEQMDSLSWYKRLPLSLWLKWEGLYHSWFELEPVDPDNRLLYYRVCTYHGKRIALPDGEEIRKGDRVIELHFNNEMMFRIAMDTRSMMQLAVQLVRAVQQIMPKMTERFMNDETTKDVKGIYGITMINRGPKQLGFTVTDLPRGIFFVLTKLYLRTLLVVVHPQGKKRLEIKKELLTPKILAISTKELQKRYSVSPGT</sequence>
<dbReference type="PANTHER" id="PTHR10587:SF137">
    <property type="entry name" value="4-DEOXY-4-FORMAMIDO-L-ARABINOSE-PHOSPHOUNDECAPRENOL DEFORMYLASE ARND-RELATED"/>
    <property type="match status" value="1"/>
</dbReference>